<gene>
    <name evidence="2" type="ORF">AC058_14795</name>
</gene>
<reference evidence="2 3" key="1">
    <citation type="submission" date="2015-07" db="EMBL/GenBank/DDBJ databases">
        <title>Acinetobacter yuneri, a novel member of Acinetobacter calcoaceticus-Acinetobacter baumannii complex isolated from clinical specimen.</title>
        <authorList>
            <person name="Yu Y."/>
        </authorList>
    </citation>
    <scope>NUCLEOTIDE SEQUENCE [LARGE SCALE GENOMIC DNA]</scope>
    <source>
        <strain evidence="2 3">A362</strain>
    </source>
</reference>
<keyword evidence="3" id="KW-1185">Reference proteome</keyword>
<comment type="caution">
    <text evidence="2">The sequence shown here is derived from an EMBL/GenBank/DDBJ whole genome shotgun (WGS) entry which is preliminary data.</text>
</comment>
<keyword evidence="1" id="KW-0472">Membrane</keyword>
<sequence>MYRFGLLIGLLAILLQNLVFWQSLLPSEMHQQMVCEQISEMMNYSTMQSEPHLSHHIKNDSHKKLLNKNVQHDSSLSCHFCYLYSHIANIDGFKFILFAIGVIVRFIMLATMSYILFYLRRLFLSPQGRAPPKQLCFA</sequence>
<accession>A0A1V2USQ4</accession>
<dbReference type="EMBL" id="LFZS01000013">
    <property type="protein sequence ID" value="ONN53005.1"/>
    <property type="molecule type" value="Genomic_DNA"/>
</dbReference>
<keyword evidence="1" id="KW-0812">Transmembrane</keyword>
<proteinExistence type="predicted"/>
<protein>
    <recommendedName>
        <fullName evidence="4">DUF2946 domain-containing protein</fullName>
    </recommendedName>
</protein>
<dbReference type="RefSeq" id="WP_077169815.1">
    <property type="nucleotide sequence ID" value="NZ_LFZS01000013.1"/>
</dbReference>
<evidence type="ECO:0000256" key="1">
    <source>
        <dbReference type="SAM" id="Phobius"/>
    </source>
</evidence>
<feature type="transmembrane region" description="Helical" evidence="1">
    <location>
        <begin position="95"/>
        <end position="119"/>
    </location>
</feature>
<evidence type="ECO:0000313" key="2">
    <source>
        <dbReference type="EMBL" id="ONN53005.1"/>
    </source>
</evidence>
<keyword evidence="1" id="KW-1133">Transmembrane helix</keyword>
<dbReference type="AlphaFoldDB" id="A0A1V2USQ4"/>
<organism evidence="2 3">
    <name type="scientific">Acinetobacter genomosp. 33YU</name>
    <dbReference type="NCBI Taxonomy" id="1675530"/>
    <lineage>
        <taxon>Bacteria</taxon>
        <taxon>Pseudomonadati</taxon>
        <taxon>Pseudomonadota</taxon>
        <taxon>Gammaproteobacteria</taxon>
        <taxon>Moraxellales</taxon>
        <taxon>Moraxellaceae</taxon>
        <taxon>Acinetobacter</taxon>
    </lineage>
</organism>
<evidence type="ECO:0008006" key="4">
    <source>
        <dbReference type="Google" id="ProtNLM"/>
    </source>
</evidence>
<dbReference type="Proteomes" id="UP000189376">
    <property type="component" value="Unassembled WGS sequence"/>
</dbReference>
<name>A0A1V2USQ4_9GAMM</name>
<evidence type="ECO:0000313" key="3">
    <source>
        <dbReference type="Proteomes" id="UP000189376"/>
    </source>
</evidence>